<feature type="compositionally biased region" description="Polar residues" evidence="1">
    <location>
        <begin position="12"/>
        <end position="54"/>
    </location>
</feature>
<protein>
    <submittedName>
        <fullName evidence="2">Uncharacterized protein</fullName>
    </submittedName>
</protein>
<dbReference type="AlphaFoldDB" id="A0ABD1X437"/>
<name>A0ABD1X437_9LAMI</name>
<sequence length="112" mass="12098">MPPPPDAEQSKRNSLPSLTTPNHSTTTKQNIHYTHHPSSSSTRNPSTGNPSDTHYTHFSQLLLMISPPPIPLISLSFLARPSSPSSPLLQPSPTPLLPLPSAVTESFLLSEI</sequence>
<evidence type="ECO:0000313" key="2">
    <source>
        <dbReference type="EMBL" id="KAL2556551.1"/>
    </source>
</evidence>
<feature type="region of interest" description="Disordered" evidence="1">
    <location>
        <begin position="1"/>
        <end position="54"/>
    </location>
</feature>
<evidence type="ECO:0000256" key="1">
    <source>
        <dbReference type="SAM" id="MobiDB-lite"/>
    </source>
</evidence>
<comment type="caution">
    <text evidence="2">The sequence shown here is derived from an EMBL/GenBank/DDBJ whole genome shotgun (WGS) entry which is preliminary data.</text>
</comment>
<keyword evidence="3" id="KW-1185">Reference proteome</keyword>
<dbReference type="EMBL" id="JBFOLJ010000001">
    <property type="protein sequence ID" value="KAL2556551.1"/>
    <property type="molecule type" value="Genomic_DNA"/>
</dbReference>
<gene>
    <name evidence="2" type="ORF">Fot_01290</name>
</gene>
<organism evidence="2 3">
    <name type="scientific">Forsythia ovata</name>
    <dbReference type="NCBI Taxonomy" id="205694"/>
    <lineage>
        <taxon>Eukaryota</taxon>
        <taxon>Viridiplantae</taxon>
        <taxon>Streptophyta</taxon>
        <taxon>Embryophyta</taxon>
        <taxon>Tracheophyta</taxon>
        <taxon>Spermatophyta</taxon>
        <taxon>Magnoliopsida</taxon>
        <taxon>eudicotyledons</taxon>
        <taxon>Gunneridae</taxon>
        <taxon>Pentapetalae</taxon>
        <taxon>asterids</taxon>
        <taxon>lamiids</taxon>
        <taxon>Lamiales</taxon>
        <taxon>Oleaceae</taxon>
        <taxon>Forsythieae</taxon>
        <taxon>Forsythia</taxon>
    </lineage>
</organism>
<proteinExistence type="predicted"/>
<accession>A0ABD1X437</accession>
<evidence type="ECO:0000313" key="3">
    <source>
        <dbReference type="Proteomes" id="UP001604277"/>
    </source>
</evidence>
<dbReference type="Proteomes" id="UP001604277">
    <property type="component" value="Unassembled WGS sequence"/>
</dbReference>
<reference evidence="3" key="1">
    <citation type="submission" date="2024-07" db="EMBL/GenBank/DDBJ databases">
        <title>Two chromosome-level genome assemblies of Korean endemic species Abeliophyllum distichum and Forsythia ovata (Oleaceae).</title>
        <authorList>
            <person name="Jang H."/>
        </authorList>
    </citation>
    <scope>NUCLEOTIDE SEQUENCE [LARGE SCALE GENOMIC DNA]</scope>
</reference>